<protein>
    <submittedName>
        <fullName evidence="11">Peptidase M48-like protein</fullName>
    </submittedName>
</protein>
<dbReference type="Proteomes" id="UP000294480">
    <property type="component" value="Unassembled WGS sequence"/>
</dbReference>
<dbReference type="RefSeq" id="WP_162845163.1">
    <property type="nucleotide sequence ID" value="NZ_SNZE01000007.1"/>
</dbReference>
<feature type="region of interest" description="Disordered" evidence="7">
    <location>
        <begin position="313"/>
        <end position="342"/>
    </location>
</feature>
<dbReference type="EMBL" id="SNZE01000007">
    <property type="protein sequence ID" value="TDR31840.1"/>
    <property type="molecule type" value="Genomic_DNA"/>
</dbReference>
<dbReference type="PANTHER" id="PTHR22726:SF1">
    <property type="entry name" value="METALLOENDOPEPTIDASE OMA1, MITOCHONDRIAL"/>
    <property type="match status" value="1"/>
</dbReference>
<evidence type="ECO:0000256" key="6">
    <source>
        <dbReference type="RuleBase" id="RU003983"/>
    </source>
</evidence>
<dbReference type="Gene3D" id="3.30.2010.10">
    <property type="entry name" value="Metalloproteases ('zincins'), catalytic domain"/>
    <property type="match status" value="1"/>
</dbReference>
<evidence type="ECO:0000256" key="7">
    <source>
        <dbReference type="SAM" id="MobiDB-lite"/>
    </source>
</evidence>
<reference evidence="11 12" key="1">
    <citation type="submission" date="2019-03" db="EMBL/GenBank/DDBJ databases">
        <title>Genomic Encyclopedia of Type Strains, Phase IV (KMG-IV): sequencing the most valuable type-strain genomes for metagenomic binning, comparative biology and taxonomic classification.</title>
        <authorList>
            <person name="Goeker M."/>
        </authorList>
    </citation>
    <scope>NUCLEOTIDE SEQUENCE [LARGE SCALE GENOMIC DNA]</scope>
    <source>
        <strain evidence="11 12">DSM 102852</strain>
    </source>
</reference>
<keyword evidence="4 6" id="KW-0862">Zinc</keyword>
<feature type="compositionally biased region" description="Polar residues" evidence="7">
    <location>
        <begin position="313"/>
        <end position="326"/>
    </location>
</feature>
<evidence type="ECO:0000256" key="2">
    <source>
        <dbReference type="ARBA" id="ARBA00022723"/>
    </source>
</evidence>
<comment type="cofactor">
    <cofactor evidence="6">
        <name>Zn(2+)</name>
        <dbReference type="ChEBI" id="CHEBI:29105"/>
    </cofactor>
    <text evidence="6">Binds 1 zinc ion per subunit.</text>
</comment>
<keyword evidence="3 6" id="KW-0378">Hydrolase</keyword>
<evidence type="ECO:0000313" key="12">
    <source>
        <dbReference type="Proteomes" id="UP000294480"/>
    </source>
</evidence>
<dbReference type="Pfam" id="PF01435">
    <property type="entry name" value="Peptidase_M48"/>
    <property type="match status" value="1"/>
</dbReference>
<dbReference type="CDD" id="cd07332">
    <property type="entry name" value="M48C_Oma1_like"/>
    <property type="match status" value="1"/>
</dbReference>
<dbReference type="InterPro" id="IPR001915">
    <property type="entry name" value="Peptidase_M48"/>
</dbReference>
<name>A0A4V3DJX6_9BURK</name>
<keyword evidence="8" id="KW-0812">Transmembrane</keyword>
<dbReference type="InterPro" id="IPR051156">
    <property type="entry name" value="Mito/Outer_Membr_Metalloprot"/>
</dbReference>
<evidence type="ECO:0000259" key="10">
    <source>
        <dbReference type="Pfam" id="PF23368"/>
    </source>
</evidence>
<comment type="caution">
    <text evidence="11">The sequence shown here is derived from an EMBL/GenBank/DDBJ whole genome shotgun (WGS) entry which is preliminary data.</text>
</comment>
<evidence type="ECO:0000256" key="4">
    <source>
        <dbReference type="ARBA" id="ARBA00022833"/>
    </source>
</evidence>
<keyword evidence="1 6" id="KW-0645">Protease</keyword>
<proteinExistence type="inferred from homology"/>
<comment type="similarity">
    <text evidence="6">Belongs to the peptidase M48 family.</text>
</comment>
<feature type="transmembrane region" description="Helical" evidence="8">
    <location>
        <begin position="96"/>
        <end position="117"/>
    </location>
</feature>
<accession>A0A4V3DJX6</accession>
<evidence type="ECO:0000256" key="8">
    <source>
        <dbReference type="SAM" id="Phobius"/>
    </source>
</evidence>
<dbReference type="GO" id="GO:0051603">
    <property type="term" value="P:proteolysis involved in protein catabolic process"/>
    <property type="evidence" value="ECO:0007669"/>
    <property type="project" value="TreeGrafter"/>
</dbReference>
<dbReference type="Pfam" id="PF23368">
    <property type="entry name" value="DUF7092"/>
    <property type="match status" value="1"/>
</dbReference>
<dbReference type="GO" id="GO:0016020">
    <property type="term" value="C:membrane"/>
    <property type="evidence" value="ECO:0007669"/>
    <property type="project" value="TreeGrafter"/>
</dbReference>
<keyword evidence="8" id="KW-0472">Membrane</keyword>
<organism evidence="11 12">
    <name type="scientific">Hydromonas duriensis</name>
    <dbReference type="NCBI Taxonomy" id="1527608"/>
    <lineage>
        <taxon>Bacteria</taxon>
        <taxon>Pseudomonadati</taxon>
        <taxon>Pseudomonadota</taxon>
        <taxon>Betaproteobacteria</taxon>
        <taxon>Burkholderiales</taxon>
        <taxon>Burkholderiaceae</taxon>
        <taxon>Hydromonas</taxon>
    </lineage>
</organism>
<evidence type="ECO:0000259" key="9">
    <source>
        <dbReference type="Pfam" id="PF01435"/>
    </source>
</evidence>
<keyword evidence="2" id="KW-0479">Metal-binding</keyword>
<feature type="domain" description="DUF7092" evidence="10">
    <location>
        <begin position="2"/>
        <end position="77"/>
    </location>
</feature>
<dbReference type="GO" id="GO:0046872">
    <property type="term" value="F:metal ion binding"/>
    <property type="evidence" value="ECO:0007669"/>
    <property type="project" value="UniProtKB-KW"/>
</dbReference>
<dbReference type="AlphaFoldDB" id="A0A4V3DJX6"/>
<dbReference type="PANTHER" id="PTHR22726">
    <property type="entry name" value="METALLOENDOPEPTIDASE OMA1"/>
    <property type="match status" value="1"/>
</dbReference>
<evidence type="ECO:0000256" key="1">
    <source>
        <dbReference type="ARBA" id="ARBA00022670"/>
    </source>
</evidence>
<evidence type="ECO:0000256" key="3">
    <source>
        <dbReference type="ARBA" id="ARBA00022801"/>
    </source>
</evidence>
<keyword evidence="5 6" id="KW-0482">Metalloprotease</keyword>
<gene>
    <name evidence="11" type="ORF">DFR44_10757</name>
</gene>
<feature type="domain" description="Peptidase M48" evidence="9">
    <location>
        <begin position="178"/>
        <end position="356"/>
    </location>
</feature>
<sequence>MARIEFYDGTSALAHQAQLSVINGQLIIHANEQMFTIHSTDINPTLSTPNGRRFIHLPNNMALEFHDNADAERILDALNTPHLKNMRWFDRHYRSWGFLLGSFLVFIGLIASLYVFALPAAANYISTRLPSHILDDISKEALAQMESDGDLLPSKLSKARQAELLNKFNALKKPDTDIPFTLHFFSSPDTGPNAFALPSGDVVLLDELVNITTNDDQTMGVLAHELGHVAHRHSMRNIIQSSIVSFAIANWLGDYGNTIANFGAATLLSGKYSRDFERDADNYAIYMMKINQMSPAELADFFVILDSELSKKANPNESADTNTQPTAAAKPNKSLNIGNLFDDHPPTQERIANFRQAANTN</sequence>
<keyword evidence="8" id="KW-1133">Transmembrane helix</keyword>
<dbReference type="GO" id="GO:0004222">
    <property type="term" value="F:metalloendopeptidase activity"/>
    <property type="evidence" value="ECO:0007669"/>
    <property type="project" value="InterPro"/>
</dbReference>
<dbReference type="InterPro" id="IPR055518">
    <property type="entry name" value="DUF7092"/>
</dbReference>
<evidence type="ECO:0000256" key="5">
    <source>
        <dbReference type="ARBA" id="ARBA00023049"/>
    </source>
</evidence>
<evidence type="ECO:0000313" key="11">
    <source>
        <dbReference type="EMBL" id="TDR31840.1"/>
    </source>
</evidence>
<keyword evidence="12" id="KW-1185">Reference proteome</keyword>